<proteinExistence type="predicted"/>
<evidence type="ECO:0000313" key="3">
    <source>
        <dbReference type="Proteomes" id="UP001152759"/>
    </source>
</evidence>
<dbReference type="AlphaFoldDB" id="A0A9P0A4I3"/>
<sequence length="349" mass="40742">MADKMCEERMFISSEELDGSSVLSDRNFNMTRSLYTNPIWNSKNHLIFMLRDFNGGCYQPTRRSISPDGTFSNDHDALILCFKFIWRFFRGLRTVICWEFGCSRYDHFAENVIWYTGKDQEVYFDFSITNMHGKPLKVVMDDVVGRYPSESFFDAGMMRVQFEVLAGLAESTNATLTNFFGFVDEEFEKNIQAIMENDAFLVTLPLTLNSGNRFVLDGWPLKEKVEFHLVAECLRVHPYSNQFLKNSFLFDKYNERMVRFFESGHVKKVYELDLHQGPQAAHPTLEDEEPRPYSLNDLQLPIISLVLGLILSLLIFVAEMVVEDFENSYVFRLSRRFKNYLSSKTVIWA</sequence>
<dbReference type="Proteomes" id="UP001152759">
    <property type="component" value="Chromosome 10"/>
</dbReference>
<dbReference type="EMBL" id="OU963871">
    <property type="protein sequence ID" value="CAH0383771.1"/>
    <property type="molecule type" value="Genomic_DNA"/>
</dbReference>
<keyword evidence="3" id="KW-1185">Reference proteome</keyword>
<gene>
    <name evidence="2" type="ORF">BEMITA_LOCUS3187</name>
</gene>
<evidence type="ECO:0000313" key="2">
    <source>
        <dbReference type="EMBL" id="CAH0383771.1"/>
    </source>
</evidence>
<keyword evidence="1" id="KW-0472">Membrane</keyword>
<name>A0A9P0A4I3_BEMTA</name>
<protein>
    <submittedName>
        <fullName evidence="2">Uncharacterized protein</fullName>
    </submittedName>
</protein>
<evidence type="ECO:0000256" key="1">
    <source>
        <dbReference type="SAM" id="Phobius"/>
    </source>
</evidence>
<keyword evidence="1" id="KW-0812">Transmembrane</keyword>
<reference evidence="2" key="1">
    <citation type="submission" date="2021-12" db="EMBL/GenBank/DDBJ databases">
        <authorList>
            <person name="King R."/>
        </authorList>
    </citation>
    <scope>NUCLEOTIDE SEQUENCE</scope>
</reference>
<accession>A0A9P0A4I3</accession>
<organism evidence="2 3">
    <name type="scientific">Bemisia tabaci</name>
    <name type="common">Sweetpotato whitefly</name>
    <name type="synonym">Aleurodes tabaci</name>
    <dbReference type="NCBI Taxonomy" id="7038"/>
    <lineage>
        <taxon>Eukaryota</taxon>
        <taxon>Metazoa</taxon>
        <taxon>Ecdysozoa</taxon>
        <taxon>Arthropoda</taxon>
        <taxon>Hexapoda</taxon>
        <taxon>Insecta</taxon>
        <taxon>Pterygota</taxon>
        <taxon>Neoptera</taxon>
        <taxon>Paraneoptera</taxon>
        <taxon>Hemiptera</taxon>
        <taxon>Sternorrhyncha</taxon>
        <taxon>Aleyrodoidea</taxon>
        <taxon>Aleyrodidae</taxon>
        <taxon>Aleyrodinae</taxon>
        <taxon>Bemisia</taxon>
    </lineage>
</organism>
<keyword evidence="1" id="KW-1133">Transmembrane helix</keyword>
<feature type="transmembrane region" description="Helical" evidence="1">
    <location>
        <begin position="300"/>
        <end position="322"/>
    </location>
</feature>